<dbReference type="AlphaFoldDB" id="A0A450T8P2"/>
<sequence length="53" mass="6091">MIVYLLLISTILGRQIVALSPLPQEKTIGLGWRNFTVYRMDYLARIQKPDGDI</sequence>
<organism evidence="1">
    <name type="scientific">Candidatus Kentrum sp. FW</name>
    <dbReference type="NCBI Taxonomy" id="2126338"/>
    <lineage>
        <taxon>Bacteria</taxon>
        <taxon>Pseudomonadati</taxon>
        <taxon>Pseudomonadota</taxon>
        <taxon>Gammaproteobacteria</taxon>
        <taxon>Candidatus Kentrum</taxon>
    </lineage>
</organism>
<dbReference type="EMBL" id="CAADFE010000003">
    <property type="protein sequence ID" value="VFJ63057.1"/>
    <property type="molecule type" value="Genomic_DNA"/>
</dbReference>
<protein>
    <submittedName>
        <fullName evidence="1">Uncharacterized protein</fullName>
    </submittedName>
</protein>
<reference evidence="1" key="1">
    <citation type="submission" date="2019-02" db="EMBL/GenBank/DDBJ databases">
        <authorList>
            <person name="Gruber-Vodicka R. H."/>
            <person name="Seah K. B. B."/>
        </authorList>
    </citation>
    <scope>NUCLEOTIDE SEQUENCE</scope>
    <source>
        <strain evidence="1">BECK_BZ131</strain>
    </source>
</reference>
<evidence type="ECO:0000313" key="1">
    <source>
        <dbReference type="EMBL" id="VFJ63057.1"/>
    </source>
</evidence>
<accession>A0A450T8P2</accession>
<proteinExistence type="predicted"/>
<name>A0A450T8P2_9GAMM</name>
<gene>
    <name evidence="1" type="ORF">BECKFW1821C_GA0114237_100385</name>
</gene>